<evidence type="ECO:0000256" key="2">
    <source>
        <dbReference type="ARBA" id="ARBA00022679"/>
    </source>
</evidence>
<dbReference type="PANTHER" id="PTHR12215">
    <property type="entry name" value="PHOSPHOPANTETHEINE TRANSFERASE"/>
    <property type="match status" value="1"/>
</dbReference>
<evidence type="ECO:0000256" key="1">
    <source>
        <dbReference type="ARBA" id="ARBA00010990"/>
    </source>
</evidence>
<dbReference type="Pfam" id="PF22624">
    <property type="entry name" value="AASDHPPT_N"/>
    <property type="match status" value="1"/>
</dbReference>
<dbReference type="RefSeq" id="WP_203960414.1">
    <property type="nucleotide sequence ID" value="NZ_AP023355.1"/>
</dbReference>
<evidence type="ECO:0000313" key="6">
    <source>
        <dbReference type="EMBL" id="BCJ33543.1"/>
    </source>
</evidence>
<feature type="domain" description="4'-phosphopantetheinyl transferase" evidence="4">
    <location>
        <begin position="110"/>
        <end position="181"/>
    </location>
</feature>
<gene>
    <name evidence="6" type="ORF">Athai_10460</name>
</gene>
<evidence type="ECO:0000256" key="3">
    <source>
        <dbReference type="SAM" id="MobiDB-lite"/>
    </source>
</evidence>
<dbReference type="KEGG" id="atl:Athai_10460"/>
<dbReference type="SUPFAM" id="SSF56214">
    <property type="entry name" value="4'-phosphopantetheinyl transferase"/>
    <property type="match status" value="2"/>
</dbReference>
<dbReference type="PANTHER" id="PTHR12215:SF10">
    <property type="entry name" value="L-AMINOADIPATE-SEMIALDEHYDE DEHYDROGENASE-PHOSPHOPANTETHEINYL TRANSFERASE"/>
    <property type="match status" value="1"/>
</dbReference>
<reference evidence="6 7" key="1">
    <citation type="submission" date="2020-08" db="EMBL/GenBank/DDBJ databases">
        <title>Whole genome shotgun sequence of Actinocatenispora thailandica NBRC 105041.</title>
        <authorList>
            <person name="Komaki H."/>
            <person name="Tamura T."/>
        </authorList>
    </citation>
    <scope>NUCLEOTIDE SEQUENCE [LARGE SCALE GENOMIC DNA]</scope>
    <source>
        <strain evidence="6 7">NBRC 105041</strain>
    </source>
</reference>
<dbReference type="AlphaFoldDB" id="A0A7R7HVA6"/>
<dbReference type="InterPro" id="IPR008278">
    <property type="entry name" value="4-PPantetheinyl_Trfase_dom"/>
</dbReference>
<comment type="similarity">
    <text evidence="1">Belongs to the P-Pant transferase superfamily. Gsp/Sfp/HetI/AcpT family.</text>
</comment>
<protein>
    <submittedName>
        <fullName evidence="6">4'-phosphopantetheinyl transferase</fullName>
    </submittedName>
</protein>
<accession>A0A7R7HVA6</accession>
<keyword evidence="2 6" id="KW-0808">Transferase</keyword>
<dbReference type="GO" id="GO:0019878">
    <property type="term" value="P:lysine biosynthetic process via aminoadipic acid"/>
    <property type="evidence" value="ECO:0007669"/>
    <property type="project" value="TreeGrafter"/>
</dbReference>
<name>A0A7R7HVA6_9ACTN</name>
<dbReference type="EMBL" id="AP023355">
    <property type="protein sequence ID" value="BCJ33543.1"/>
    <property type="molecule type" value="Genomic_DNA"/>
</dbReference>
<evidence type="ECO:0000259" key="5">
    <source>
        <dbReference type="Pfam" id="PF22624"/>
    </source>
</evidence>
<sequence length="255" mass="26836">MADVEVWVADAVALADRAEPLLSAAEAERSRRYVSAAARRLFVLSRALQRLLGSARLGVPADRVEIGRRCRLCTAGGDHGKPYLEGAPGLDYSVSHAGRLVLLAWSPGCRVGVDVEWLDRRLDPALLGARTLAAAEQAGLDALPAADRPAEFLRLWTRKEAAVKLAGHGLTVPLAAVRVDGPTARLAEPPPGWPAEPLSLTALPVPDGYTAALATTASPRLALREVIDLRNGVELGPPAAGRATRGLPVEPGTTN</sequence>
<dbReference type="Proteomes" id="UP000611640">
    <property type="component" value="Chromosome"/>
</dbReference>
<evidence type="ECO:0000313" key="7">
    <source>
        <dbReference type="Proteomes" id="UP000611640"/>
    </source>
</evidence>
<feature type="domain" description="4'-phosphopantetheinyl transferase N-terminal" evidence="5">
    <location>
        <begin position="21"/>
        <end position="105"/>
    </location>
</feature>
<evidence type="ECO:0000259" key="4">
    <source>
        <dbReference type="Pfam" id="PF01648"/>
    </source>
</evidence>
<feature type="region of interest" description="Disordered" evidence="3">
    <location>
        <begin position="234"/>
        <end position="255"/>
    </location>
</feature>
<dbReference type="Pfam" id="PF01648">
    <property type="entry name" value="ACPS"/>
    <property type="match status" value="1"/>
</dbReference>
<dbReference type="InterPro" id="IPR037143">
    <property type="entry name" value="4-PPantetheinyl_Trfase_dom_sf"/>
</dbReference>
<dbReference type="InterPro" id="IPR055066">
    <property type="entry name" value="AASDHPPT_N"/>
</dbReference>
<dbReference type="InterPro" id="IPR050559">
    <property type="entry name" value="P-Pant_transferase_sf"/>
</dbReference>
<dbReference type="GO" id="GO:0000287">
    <property type="term" value="F:magnesium ion binding"/>
    <property type="evidence" value="ECO:0007669"/>
    <property type="project" value="InterPro"/>
</dbReference>
<dbReference type="Gene3D" id="3.90.470.20">
    <property type="entry name" value="4'-phosphopantetheinyl transferase domain"/>
    <property type="match status" value="2"/>
</dbReference>
<keyword evidence="7" id="KW-1185">Reference proteome</keyword>
<dbReference type="GO" id="GO:0005829">
    <property type="term" value="C:cytosol"/>
    <property type="evidence" value="ECO:0007669"/>
    <property type="project" value="TreeGrafter"/>
</dbReference>
<organism evidence="6 7">
    <name type="scientific">Actinocatenispora thailandica</name>
    <dbReference type="NCBI Taxonomy" id="227318"/>
    <lineage>
        <taxon>Bacteria</taxon>
        <taxon>Bacillati</taxon>
        <taxon>Actinomycetota</taxon>
        <taxon>Actinomycetes</taxon>
        <taxon>Micromonosporales</taxon>
        <taxon>Micromonosporaceae</taxon>
        <taxon>Actinocatenispora</taxon>
    </lineage>
</organism>
<proteinExistence type="inferred from homology"/>
<dbReference type="GO" id="GO:0008897">
    <property type="term" value="F:holo-[acyl-carrier-protein] synthase activity"/>
    <property type="evidence" value="ECO:0007669"/>
    <property type="project" value="InterPro"/>
</dbReference>